<evidence type="ECO:0000313" key="4">
    <source>
        <dbReference type="EMBL" id="KAK3240805.1"/>
    </source>
</evidence>
<dbReference type="GO" id="GO:0016301">
    <property type="term" value="F:kinase activity"/>
    <property type="evidence" value="ECO:0007669"/>
    <property type="project" value="UniProtKB-UniRule"/>
</dbReference>
<dbReference type="Gene3D" id="3.90.1200.10">
    <property type="match status" value="1"/>
</dbReference>
<dbReference type="PANTHER" id="PTHR12149">
    <property type="entry name" value="FRUCTOSAMINE 3 KINASE-RELATED PROTEIN"/>
    <property type="match status" value="1"/>
</dbReference>
<keyword evidence="5" id="KW-1185">Reference proteome</keyword>
<dbReference type="Proteomes" id="UP001190700">
    <property type="component" value="Unassembled WGS sequence"/>
</dbReference>
<comment type="caution">
    <text evidence="4">The sequence shown here is derived from an EMBL/GenBank/DDBJ whole genome shotgun (WGS) entry which is preliminary data.</text>
</comment>
<dbReference type="GO" id="GO:0102193">
    <property type="term" value="F:protein-ribulosamine 3-kinase activity"/>
    <property type="evidence" value="ECO:0007669"/>
    <property type="project" value="UniProtKB-EC"/>
</dbReference>
<dbReference type="AlphaFoldDB" id="A0AAE0EVV0"/>
<evidence type="ECO:0000256" key="3">
    <source>
        <dbReference type="PIRNR" id="PIRNR006221"/>
    </source>
</evidence>
<dbReference type="Gene3D" id="3.30.200.20">
    <property type="entry name" value="Phosphorylase Kinase, domain 1"/>
    <property type="match status" value="1"/>
</dbReference>
<evidence type="ECO:0000256" key="1">
    <source>
        <dbReference type="ARBA" id="ARBA00011961"/>
    </source>
</evidence>
<sequence>MQGNSVTFSARNAMPLSFRASGAPRPLPVERISRPASLGAALRGRTTTRCGSPDDIAADWIQQNMGSGAVVRKQNAGYSDWASAYTFETENGSRYFVKISPGRDESMFAGEAEGLKAMFATQTLRIPEILHYGPLTGRGGSFIVMEHLTFGGRADPEEFGRQLALMHKAEPAVAEARNGQFGFSVDNTIGATPQPNGWMDNWVDFFRERRLAHQLRLARDSDLNKLGDKLLPKLDDFFSDLHVAPSIIHGDLWSGNMSAVDGQPAIFDPATYYAHHEAEFGMAWCASFSPGFYSAYHEIIPKEPGFEERKQLYLLYHYLNHYNLFGGGYRSQCVSIMRSLA</sequence>
<comment type="similarity">
    <text evidence="3">Belongs to the fructosamine kinase family.</text>
</comment>
<name>A0AAE0EVV0_9CHLO</name>
<dbReference type="EC" id="2.7.1.172" evidence="1"/>
<keyword evidence="3" id="KW-0808">Transferase</keyword>
<dbReference type="PIRSF" id="PIRSF006221">
    <property type="entry name" value="Ketosamine-3-kinase"/>
    <property type="match status" value="1"/>
</dbReference>
<protein>
    <recommendedName>
        <fullName evidence="1">protein-ribulosamine 3-kinase</fullName>
        <ecNumber evidence="1">2.7.1.172</ecNumber>
    </recommendedName>
</protein>
<accession>A0AAE0EVV0</accession>
<gene>
    <name evidence="4" type="ORF">CYMTET_49379</name>
</gene>
<dbReference type="EMBL" id="LGRX02033547">
    <property type="protein sequence ID" value="KAK3240805.1"/>
    <property type="molecule type" value="Genomic_DNA"/>
</dbReference>
<dbReference type="PANTHER" id="PTHR12149:SF8">
    <property type="entry name" value="PROTEIN-RIBULOSAMINE 3-KINASE"/>
    <property type="match status" value="1"/>
</dbReference>
<dbReference type="InterPro" id="IPR016477">
    <property type="entry name" value="Fructo-/Ketosamine-3-kinase"/>
</dbReference>
<keyword evidence="3" id="KW-0418">Kinase</keyword>
<organism evidence="4 5">
    <name type="scientific">Cymbomonas tetramitiformis</name>
    <dbReference type="NCBI Taxonomy" id="36881"/>
    <lineage>
        <taxon>Eukaryota</taxon>
        <taxon>Viridiplantae</taxon>
        <taxon>Chlorophyta</taxon>
        <taxon>Pyramimonadophyceae</taxon>
        <taxon>Pyramimonadales</taxon>
        <taxon>Pyramimonadaceae</taxon>
        <taxon>Cymbomonas</taxon>
    </lineage>
</organism>
<dbReference type="InterPro" id="IPR011009">
    <property type="entry name" value="Kinase-like_dom_sf"/>
</dbReference>
<evidence type="ECO:0000313" key="5">
    <source>
        <dbReference type="Proteomes" id="UP001190700"/>
    </source>
</evidence>
<reference evidence="4 5" key="1">
    <citation type="journal article" date="2015" name="Genome Biol. Evol.">
        <title>Comparative Genomics of a Bacterivorous Green Alga Reveals Evolutionary Causalities and Consequences of Phago-Mixotrophic Mode of Nutrition.</title>
        <authorList>
            <person name="Burns J.A."/>
            <person name="Paasch A."/>
            <person name="Narechania A."/>
            <person name="Kim E."/>
        </authorList>
    </citation>
    <scope>NUCLEOTIDE SEQUENCE [LARGE SCALE GENOMIC DNA]</scope>
    <source>
        <strain evidence="4 5">PLY_AMNH</strain>
    </source>
</reference>
<evidence type="ECO:0000256" key="2">
    <source>
        <dbReference type="ARBA" id="ARBA00048655"/>
    </source>
</evidence>
<comment type="catalytic activity">
    <reaction evidence="2">
        <text>N(6)-D-ribulosyl-L-lysyl-[protein] + ATP = N(6)-(3-O-phospho-D-ribulosyl)-L-lysyl-[protein] + ADP + H(+)</text>
        <dbReference type="Rhea" id="RHEA:48432"/>
        <dbReference type="Rhea" id="RHEA-COMP:12103"/>
        <dbReference type="Rhea" id="RHEA-COMP:12104"/>
        <dbReference type="ChEBI" id="CHEBI:15378"/>
        <dbReference type="ChEBI" id="CHEBI:30616"/>
        <dbReference type="ChEBI" id="CHEBI:90418"/>
        <dbReference type="ChEBI" id="CHEBI:90420"/>
        <dbReference type="ChEBI" id="CHEBI:456216"/>
        <dbReference type="EC" id="2.7.1.172"/>
    </reaction>
    <physiologicalReaction direction="left-to-right" evidence="2">
        <dbReference type="Rhea" id="RHEA:48433"/>
    </physiologicalReaction>
</comment>
<dbReference type="Pfam" id="PF03881">
    <property type="entry name" value="Fructosamin_kin"/>
    <property type="match status" value="1"/>
</dbReference>
<proteinExistence type="inferred from homology"/>
<dbReference type="SUPFAM" id="SSF56112">
    <property type="entry name" value="Protein kinase-like (PK-like)"/>
    <property type="match status" value="1"/>
</dbReference>